<accession>A0ABW5GRE1</accession>
<organism evidence="1 2">
    <name type="scientific">Amycolatopsis samaneae</name>
    <dbReference type="NCBI Taxonomy" id="664691"/>
    <lineage>
        <taxon>Bacteria</taxon>
        <taxon>Bacillati</taxon>
        <taxon>Actinomycetota</taxon>
        <taxon>Actinomycetes</taxon>
        <taxon>Pseudonocardiales</taxon>
        <taxon>Pseudonocardiaceae</taxon>
        <taxon>Amycolatopsis</taxon>
    </lineage>
</organism>
<dbReference type="InterPro" id="IPR036894">
    <property type="entry name" value="YbaB-like_sf"/>
</dbReference>
<keyword evidence="2" id="KW-1185">Reference proteome</keyword>
<gene>
    <name evidence="1" type="ORF">ACFSYJ_32795</name>
</gene>
<comment type="caution">
    <text evidence="1">The sequence shown here is derived from an EMBL/GenBank/DDBJ whole genome shotgun (WGS) entry which is preliminary data.</text>
</comment>
<evidence type="ECO:0000313" key="2">
    <source>
        <dbReference type="Proteomes" id="UP001597419"/>
    </source>
</evidence>
<keyword evidence="1" id="KW-0238">DNA-binding</keyword>
<dbReference type="Gene3D" id="3.30.1310.10">
    <property type="entry name" value="Nucleoid-associated protein YbaB-like domain"/>
    <property type="match status" value="1"/>
</dbReference>
<dbReference type="GO" id="GO:0003677">
    <property type="term" value="F:DNA binding"/>
    <property type="evidence" value="ECO:0007669"/>
    <property type="project" value="UniProtKB-KW"/>
</dbReference>
<evidence type="ECO:0000313" key="1">
    <source>
        <dbReference type="EMBL" id="MFD2463430.1"/>
    </source>
</evidence>
<name>A0ABW5GRE1_9PSEU</name>
<protein>
    <submittedName>
        <fullName evidence="1">YbaB/EbfC family DNA-binding protein</fullName>
    </submittedName>
</protein>
<sequence length="151" mass="16843">MTTDWNARASDLAEAAEFSDFDLEKERRRIEEFEVKSQEATTTRAKDRSLSVSFNGRGELTELKFHGTKYREMPPAQLAHVIVETMTAARVEAMAKMSSLMGSDLLPNVDFAGLASGKVKISEIFDELMAPFDLDAPDGVLGRPSEPKRRM</sequence>
<dbReference type="EMBL" id="JBHUKU010000021">
    <property type="protein sequence ID" value="MFD2463430.1"/>
    <property type="molecule type" value="Genomic_DNA"/>
</dbReference>
<dbReference type="RefSeq" id="WP_345400171.1">
    <property type="nucleotide sequence ID" value="NZ_BAABHG010000011.1"/>
</dbReference>
<proteinExistence type="predicted"/>
<reference evidence="2" key="1">
    <citation type="journal article" date="2019" name="Int. J. Syst. Evol. Microbiol.">
        <title>The Global Catalogue of Microorganisms (GCM) 10K type strain sequencing project: providing services to taxonomists for standard genome sequencing and annotation.</title>
        <authorList>
            <consortium name="The Broad Institute Genomics Platform"/>
            <consortium name="The Broad Institute Genome Sequencing Center for Infectious Disease"/>
            <person name="Wu L."/>
            <person name="Ma J."/>
        </authorList>
    </citation>
    <scope>NUCLEOTIDE SEQUENCE [LARGE SCALE GENOMIC DNA]</scope>
    <source>
        <strain evidence="2">CGMCC 4.7643</strain>
    </source>
</reference>
<dbReference type="Proteomes" id="UP001597419">
    <property type="component" value="Unassembled WGS sequence"/>
</dbReference>